<evidence type="ECO:0000256" key="6">
    <source>
        <dbReference type="ARBA" id="ARBA00022737"/>
    </source>
</evidence>
<dbReference type="GO" id="GO:0012505">
    <property type="term" value="C:endomembrane system"/>
    <property type="evidence" value="ECO:0007669"/>
    <property type="project" value="UniProtKB-SubCell"/>
</dbReference>
<gene>
    <name evidence="14" type="ORF">MANES_07G132800v8</name>
</gene>
<evidence type="ECO:0000256" key="11">
    <source>
        <dbReference type="SAM" id="MobiDB-lite"/>
    </source>
</evidence>
<dbReference type="Pfam" id="PF07714">
    <property type="entry name" value="PK_Tyr_Ser-Thr"/>
    <property type="match status" value="1"/>
</dbReference>
<keyword evidence="2" id="KW-0134">Cell wall</keyword>
<evidence type="ECO:0000256" key="10">
    <source>
        <dbReference type="ARBA" id="ARBA00046288"/>
    </source>
</evidence>
<dbReference type="SUPFAM" id="SSF56112">
    <property type="entry name" value="Protein kinase-like (PK-like)"/>
    <property type="match status" value="1"/>
</dbReference>
<keyword evidence="7 12" id="KW-1133">Transmembrane helix</keyword>
<dbReference type="InterPro" id="IPR001611">
    <property type="entry name" value="Leu-rich_rpt"/>
</dbReference>
<proteinExistence type="inferred from homology"/>
<dbReference type="FunFam" id="3.80.10.10:FF:000400">
    <property type="entry name" value="Nuclear pore complex protein NUP107"/>
    <property type="match status" value="1"/>
</dbReference>
<dbReference type="OrthoDB" id="291737at2759"/>
<dbReference type="Gene3D" id="3.80.10.10">
    <property type="entry name" value="Ribonuclease Inhibitor"/>
    <property type="match status" value="1"/>
</dbReference>
<feature type="region of interest" description="Disordered" evidence="11">
    <location>
        <begin position="232"/>
        <end position="326"/>
    </location>
</feature>
<keyword evidence="2" id="KW-0964">Secreted</keyword>
<dbReference type="Gene3D" id="1.10.510.10">
    <property type="entry name" value="Transferase(Phosphotransferase) domain 1"/>
    <property type="match status" value="1"/>
</dbReference>
<feature type="compositionally biased region" description="Pro residues" evidence="11">
    <location>
        <begin position="269"/>
        <end position="281"/>
    </location>
</feature>
<evidence type="ECO:0000256" key="12">
    <source>
        <dbReference type="SAM" id="Phobius"/>
    </source>
</evidence>
<keyword evidence="4 12" id="KW-0812">Transmembrane</keyword>
<accession>A0A2C9VN50</accession>
<dbReference type="InterPro" id="IPR000719">
    <property type="entry name" value="Prot_kinase_dom"/>
</dbReference>
<dbReference type="GO" id="GO:0005524">
    <property type="term" value="F:ATP binding"/>
    <property type="evidence" value="ECO:0007669"/>
    <property type="project" value="InterPro"/>
</dbReference>
<dbReference type="PANTHER" id="PTHR46084:SF4">
    <property type="entry name" value="PROTEIN KINASE DOMAIN-CONTAINING PROTEIN"/>
    <property type="match status" value="1"/>
</dbReference>
<dbReference type="InterPro" id="IPR001245">
    <property type="entry name" value="Ser-Thr/Tyr_kinase_cat_dom"/>
</dbReference>
<organism evidence="14 15">
    <name type="scientific">Manihot esculenta</name>
    <name type="common">Cassava</name>
    <name type="synonym">Jatropha manihot</name>
    <dbReference type="NCBI Taxonomy" id="3983"/>
    <lineage>
        <taxon>Eukaryota</taxon>
        <taxon>Viridiplantae</taxon>
        <taxon>Streptophyta</taxon>
        <taxon>Embryophyta</taxon>
        <taxon>Tracheophyta</taxon>
        <taxon>Spermatophyta</taxon>
        <taxon>Magnoliopsida</taxon>
        <taxon>eudicotyledons</taxon>
        <taxon>Gunneridae</taxon>
        <taxon>Pentapetalae</taxon>
        <taxon>rosids</taxon>
        <taxon>fabids</taxon>
        <taxon>Malpighiales</taxon>
        <taxon>Euphorbiaceae</taxon>
        <taxon>Crotonoideae</taxon>
        <taxon>Manihoteae</taxon>
        <taxon>Manihot</taxon>
    </lineage>
</organism>
<protein>
    <recommendedName>
        <fullName evidence="13">Protein kinase domain-containing protein</fullName>
    </recommendedName>
</protein>
<comment type="subcellular location">
    <subcellularLocation>
        <location evidence="10">Endomembrane system</location>
        <topology evidence="10">Single-pass type I membrane protein</topology>
    </subcellularLocation>
    <subcellularLocation>
        <location evidence="1">Secreted</location>
        <location evidence="1">Cell wall</location>
    </subcellularLocation>
</comment>
<keyword evidence="8 12" id="KW-0472">Membrane</keyword>
<evidence type="ECO:0000256" key="7">
    <source>
        <dbReference type="ARBA" id="ARBA00022989"/>
    </source>
</evidence>
<dbReference type="Pfam" id="PF00560">
    <property type="entry name" value="LRR_1"/>
    <property type="match status" value="2"/>
</dbReference>
<dbReference type="Gramene" id="Manes.07G132800.1.v8.1">
    <property type="protein sequence ID" value="Manes.07G132800.1.v8.1.CDS"/>
    <property type="gene ID" value="Manes.07G132800.v8.1"/>
</dbReference>
<dbReference type="Proteomes" id="UP000091857">
    <property type="component" value="Chromosome 7"/>
</dbReference>
<dbReference type="AlphaFoldDB" id="A0A2C9VN50"/>
<evidence type="ECO:0000259" key="13">
    <source>
        <dbReference type="PROSITE" id="PS50011"/>
    </source>
</evidence>
<dbReference type="Pfam" id="PF08263">
    <property type="entry name" value="LRRNT_2"/>
    <property type="match status" value="1"/>
</dbReference>
<evidence type="ECO:0000256" key="4">
    <source>
        <dbReference type="ARBA" id="ARBA00022692"/>
    </source>
</evidence>
<sequence>MQAFMDRRNWKFIRFRVLLLFLLYQNFIFCWSLNEEGLALLKFRERIVSDPYEALKNWKDEDEVVNPCSWFGVECSDGKVVELNLKDLYLGGTLAPDIRNLVHIKSIILRNNSFTGIIPEGIGELKELEVLDFGNNNFSGPLPPDLDSSLSLKILLLDNNRLLGNLSPEIHRLETHSEFQVDENQLASAAKGPSYNERSALRNAVQTENAINKRQLQVANAPRVNESPYLRSSFSVPEAPSESGKAPPRSVAPPFSLLPSPPVNNSIQSPPPEPNPAPSSPPAVVSLPIPLEPNPPSASPNGSASNPLLVPTPPSSNNPRKHSSSKKHVSIIAGVIGGALLAMSIVILYVYKINKATVKPWATGLSGQLQKAFVTGVPKLKRSELEAGCEDFSNVIGSSPIGTLYKGTLSSGIEIAVASVAVTSSKDWPKHLEVQFRKKIETLSKVNHKNFINLIGYCEEEEPFTRMLVFEYAPNGTLFEHLHIKESEHLDWPMRLRIGMGMACCLEHMHQLNPPVTHNNLNSSAISLTEDYAAKISDFSFSNVITATEMESFGKNFLDTPMVHPESNVYSFGVVLFEMITGRIPYSVENGSLENWASDYLRGDQPLKDMVDPTLASFEEEKLERIGELIRSCARPDPLQRPAMREVTARLREITGITADSATPKLSPLWWAELEILSPDA</sequence>
<dbReference type="SUPFAM" id="SSF52058">
    <property type="entry name" value="L domain-like"/>
    <property type="match status" value="1"/>
</dbReference>
<dbReference type="PANTHER" id="PTHR46084">
    <property type="entry name" value="PROTEIN MALE DISCOVERER 2"/>
    <property type="match status" value="1"/>
</dbReference>
<evidence type="ECO:0000256" key="2">
    <source>
        <dbReference type="ARBA" id="ARBA00022512"/>
    </source>
</evidence>
<evidence type="ECO:0000256" key="3">
    <source>
        <dbReference type="ARBA" id="ARBA00022614"/>
    </source>
</evidence>
<keyword evidence="15" id="KW-1185">Reference proteome</keyword>
<comment type="caution">
    <text evidence="14">The sequence shown here is derived from an EMBL/GenBank/DDBJ whole genome shotgun (WGS) entry which is preliminary data.</text>
</comment>
<name>A0A2C9VN50_MANES</name>
<dbReference type="Gene3D" id="3.30.200.20">
    <property type="entry name" value="Phosphorylase Kinase, domain 1"/>
    <property type="match status" value="1"/>
</dbReference>
<dbReference type="InterPro" id="IPR013210">
    <property type="entry name" value="LRR_N_plant-typ"/>
</dbReference>
<evidence type="ECO:0000313" key="14">
    <source>
        <dbReference type="EMBL" id="OAY46297.1"/>
    </source>
</evidence>
<dbReference type="InterPro" id="IPR011009">
    <property type="entry name" value="Kinase-like_dom_sf"/>
</dbReference>
<comment type="similarity">
    <text evidence="9">Belongs to the polygalacturonase-inhibiting protein family.</text>
</comment>
<evidence type="ECO:0000313" key="15">
    <source>
        <dbReference type="Proteomes" id="UP000091857"/>
    </source>
</evidence>
<evidence type="ECO:0000256" key="8">
    <source>
        <dbReference type="ARBA" id="ARBA00023136"/>
    </source>
</evidence>
<keyword evidence="6" id="KW-0677">Repeat</keyword>
<feature type="domain" description="Protein kinase" evidence="13">
    <location>
        <begin position="390"/>
        <end position="655"/>
    </location>
</feature>
<dbReference type="FunFam" id="3.30.200.20:FF:000489">
    <property type="entry name" value="Inactive receptor-like serine/threonine-protein kinase"/>
    <property type="match status" value="1"/>
</dbReference>
<evidence type="ECO:0000256" key="5">
    <source>
        <dbReference type="ARBA" id="ARBA00022729"/>
    </source>
</evidence>
<evidence type="ECO:0000256" key="9">
    <source>
        <dbReference type="ARBA" id="ARBA00038043"/>
    </source>
</evidence>
<reference evidence="15" key="1">
    <citation type="journal article" date="2016" name="Nat. Biotechnol.">
        <title>Sequencing wild and cultivated cassava and related species reveals extensive interspecific hybridization and genetic diversity.</title>
        <authorList>
            <person name="Bredeson J.V."/>
            <person name="Lyons J.B."/>
            <person name="Prochnik S.E."/>
            <person name="Wu G.A."/>
            <person name="Ha C.M."/>
            <person name="Edsinger-Gonzales E."/>
            <person name="Grimwood J."/>
            <person name="Schmutz J."/>
            <person name="Rabbi I.Y."/>
            <person name="Egesi C."/>
            <person name="Nauluvula P."/>
            <person name="Lebot V."/>
            <person name="Ndunguru J."/>
            <person name="Mkamilo G."/>
            <person name="Bart R.S."/>
            <person name="Setter T.L."/>
            <person name="Gleadow R.M."/>
            <person name="Kulakow P."/>
            <person name="Ferguson M.E."/>
            <person name="Rounsley S."/>
            <person name="Rokhsar D.S."/>
        </authorList>
    </citation>
    <scope>NUCLEOTIDE SEQUENCE [LARGE SCALE GENOMIC DNA]</scope>
    <source>
        <strain evidence="15">cv. AM560-2</strain>
    </source>
</reference>
<evidence type="ECO:0000256" key="1">
    <source>
        <dbReference type="ARBA" id="ARBA00004191"/>
    </source>
</evidence>
<dbReference type="PROSITE" id="PS50011">
    <property type="entry name" value="PROTEIN_KINASE_DOM"/>
    <property type="match status" value="1"/>
</dbReference>
<keyword evidence="5" id="KW-0732">Signal</keyword>
<dbReference type="GO" id="GO:0004672">
    <property type="term" value="F:protein kinase activity"/>
    <property type="evidence" value="ECO:0007669"/>
    <property type="project" value="InterPro"/>
</dbReference>
<dbReference type="InterPro" id="IPR032675">
    <property type="entry name" value="LRR_dom_sf"/>
</dbReference>
<dbReference type="EMBL" id="CM004393">
    <property type="protein sequence ID" value="OAY46297.1"/>
    <property type="molecule type" value="Genomic_DNA"/>
</dbReference>
<feature type="transmembrane region" description="Helical" evidence="12">
    <location>
        <begin position="329"/>
        <end position="351"/>
    </location>
</feature>
<keyword evidence="3" id="KW-0433">Leucine-rich repeat</keyword>